<dbReference type="EMBL" id="WIAO01000017">
    <property type="protein sequence ID" value="MQM26841.1"/>
    <property type="molecule type" value="Genomic_DNA"/>
</dbReference>
<keyword evidence="1" id="KW-1133">Transmembrane helix</keyword>
<dbReference type="RefSeq" id="WP_153025992.1">
    <property type="nucleotide sequence ID" value="NZ_WIAO01000017.1"/>
</dbReference>
<feature type="transmembrane region" description="Helical" evidence="1">
    <location>
        <begin position="204"/>
        <end position="228"/>
    </location>
</feature>
<keyword evidence="3" id="KW-1185">Reference proteome</keyword>
<proteinExistence type="predicted"/>
<gene>
    <name evidence="2" type="ORF">GFD30_14860</name>
</gene>
<protein>
    <recommendedName>
        <fullName evidence="4">ABC transporter permease</fullName>
    </recommendedName>
</protein>
<feature type="transmembrane region" description="Helical" evidence="1">
    <location>
        <begin position="74"/>
        <end position="92"/>
    </location>
</feature>
<dbReference type="PANTHER" id="PTHR36833:SF1">
    <property type="entry name" value="INTEGRAL MEMBRANE TRANSPORT PROTEIN"/>
    <property type="match status" value="1"/>
</dbReference>
<dbReference type="PANTHER" id="PTHR36833">
    <property type="entry name" value="SLR0610 PROTEIN-RELATED"/>
    <property type="match status" value="1"/>
</dbReference>
<dbReference type="AlphaFoldDB" id="A0A6L5GB64"/>
<evidence type="ECO:0008006" key="4">
    <source>
        <dbReference type="Google" id="ProtNLM"/>
    </source>
</evidence>
<evidence type="ECO:0000313" key="2">
    <source>
        <dbReference type="EMBL" id="MQM26841.1"/>
    </source>
</evidence>
<feature type="transmembrane region" description="Helical" evidence="1">
    <location>
        <begin position="38"/>
        <end position="62"/>
    </location>
</feature>
<accession>A0A6L5GB64</accession>
<reference evidence="2 3" key="1">
    <citation type="submission" date="2019-10" db="EMBL/GenBank/DDBJ databases">
        <title>Glycomyces albidus sp. nov., a novel actinomycete isolated from rhizosphere soil of wheat (Triticum aestivum L.).</title>
        <authorList>
            <person name="Qian L."/>
        </authorList>
    </citation>
    <scope>NUCLEOTIDE SEQUENCE [LARGE SCALE GENOMIC DNA]</scope>
    <source>
        <strain evidence="2 3">NEAU-7082</strain>
    </source>
</reference>
<keyword evidence="1" id="KW-0812">Transmembrane</keyword>
<comment type="caution">
    <text evidence="2">The sequence shown here is derived from an EMBL/GenBank/DDBJ whole genome shotgun (WGS) entry which is preliminary data.</text>
</comment>
<dbReference type="Pfam" id="PF06182">
    <property type="entry name" value="ABC2_membrane_6"/>
    <property type="match status" value="1"/>
</dbReference>
<dbReference type="InterPro" id="IPR010390">
    <property type="entry name" value="ABC-2_transporter-like"/>
</dbReference>
<organism evidence="2 3">
    <name type="scientific">Glycomyces albidus</name>
    <dbReference type="NCBI Taxonomy" id="2656774"/>
    <lineage>
        <taxon>Bacteria</taxon>
        <taxon>Bacillati</taxon>
        <taxon>Actinomycetota</taxon>
        <taxon>Actinomycetes</taxon>
        <taxon>Glycomycetales</taxon>
        <taxon>Glycomycetaceae</taxon>
        <taxon>Glycomyces</taxon>
    </lineage>
</organism>
<feature type="transmembrane region" description="Helical" evidence="1">
    <location>
        <begin position="134"/>
        <end position="154"/>
    </location>
</feature>
<dbReference type="Proteomes" id="UP000477750">
    <property type="component" value="Unassembled WGS sequence"/>
</dbReference>
<keyword evidence="1" id="KW-0472">Membrane</keyword>
<feature type="transmembrane region" description="Helical" evidence="1">
    <location>
        <begin position="160"/>
        <end position="183"/>
    </location>
</feature>
<evidence type="ECO:0000256" key="1">
    <source>
        <dbReference type="SAM" id="Phobius"/>
    </source>
</evidence>
<evidence type="ECO:0000313" key="3">
    <source>
        <dbReference type="Proteomes" id="UP000477750"/>
    </source>
</evidence>
<feature type="transmembrane region" description="Helical" evidence="1">
    <location>
        <begin position="240"/>
        <end position="261"/>
    </location>
</feature>
<sequence length="273" mass="29057">MADTLPLKHSVPVRHALAMYWRALAAQVRSIIEYPADLWVMASAGAVWNLLQFAFLAVLFSTVPDVEGWGFHEMLLLSGLLSIAGGANALLFDGAWSTGQMVIKGDIDYRLTRPAPVVLQVGSSHIGLQSFGELLLGFAMFVYGWIGAGLGPAWIPVGLFAIACAAVIQCGLVTALCAVNFWIKSPMSMFAFLMIDLQGGAMKLPLGVFPAAVRVISLFIVPVAFVNVVPVAVIAGHMSAWWLIGTPVTALFAVVLAAGVYRLGLRAYDSAGH</sequence>
<name>A0A6L5GB64_9ACTN</name>